<feature type="signal peptide" evidence="1">
    <location>
        <begin position="1"/>
        <end position="35"/>
    </location>
</feature>
<organism evidence="2 3">
    <name type="scientific">Rhizobium sullae</name>
    <name type="common">Rhizobium hedysari</name>
    <dbReference type="NCBI Taxonomy" id="50338"/>
    <lineage>
        <taxon>Bacteria</taxon>
        <taxon>Pseudomonadati</taxon>
        <taxon>Pseudomonadota</taxon>
        <taxon>Alphaproteobacteria</taxon>
        <taxon>Hyphomicrobiales</taxon>
        <taxon>Rhizobiaceae</taxon>
        <taxon>Rhizobium/Agrobacterium group</taxon>
        <taxon>Rhizobium</taxon>
    </lineage>
</organism>
<keyword evidence="1" id="KW-0732">Signal</keyword>
<proteinExistence type="predicted"/>
<sequence length="81" mass="9191">MFRIFRSSRTAAPKRRAMRVVVRCCQCSRWRAAFAAIRAAWRLALAWRFNGCCARGGPLPLLVAVVEVGRRHRVHLAGGER</sequence>
<gene>
    <name evidence="2" type="ORF">EV132_109134</name>
</gene>
<dbReference type="AlphaFoldDB" id="A0A4R3Q0J9"/>
<protein>
    <submittedName>
        <fullName evidence="2">Uncharacterized protein</fullName>
    </submittedName>
</protein>
<name>A0A4R3Q0J9_RHISU</name>
<evidence type="ECO:0000256" key="1">
    <source>
        <dbReference type="SAM" id="SignalP"/>
    </source>
</evidence>
<accession>A0A4R3Q0J9</accession>
<dbReference type="Proteomes" id="UP000294576">
    <property type="component" value="Unassembled WGS sequence"/>
</dbReference>
<evidence type="ECO:0000313" key="2">
    <source>
        <dbReference type="EMBL" id="TCU14411.1"/>
    </source>
</evidence>
<reference evidence="2 3" key="1">
    <citation type="submission" date="2019-03" db="EMBL/GenBank/DDBJ databases">
        <title>Genomic Encyclopedia of Type Strains, Phase IV (KMG-V): Genome sequencing to study the core and pangenomes of soil and plant-associated prokaryotes.</title>
        <authorList>
            <person name="Whitman W."/>
        </authorList>
    </citation>
    <scope>NUCLEOTIDE SEQUENCE [LARGE SCALE GENOMIC DNA]</scope>
    <source>
        <strain evidence="2 3">Hc14</strain>
    </source>
</reference>
<feature type="chain" id="PRO_5020960474" evidence="1">
    <location>
        <begin position="36"/>
        <end position="81"/>
    </location>
</feature>
<comment type="caution">
    <text evidence="2">The sequence shown here is derived from an EMBL/GenBank/DDBJ whole genome shotgun (WGS) entry which is preliminary data.</text>
</comment>
<evidence type="ECO:0000313" key="3">
    <source>
        <dbReference type="Proteomes" id="UP000294576"/>
    </source>
</evidence>
<dbReference type="EMBL" id="SMBH01000009">
    <property type="protein sequence ID" value="TCU14411.1"/>
    <property type="molecule type" value="Genomic_DNA"/>
</dbReference>